<gene>
    <name evidence="1" type="ORF">ETSY2_09600</name>
</gene>
<organism evidence="1 2">
    <name type="scientific">Candidatus Entotheonella gemina</name>
    <dbReference type="NCBI Taxonomy" id="1429439"/>
    <lineage>
        <taxon>Bacteria</taxon>
        <taxon>Pseudomonadati</taxon>
        <taxon>Nitrospinota/Tectimicrobiota group</taxon>
        <taxon>Candidatus Tectimicrobiota</taxon>
        <taxon>Candidatus Entotheonellia</taxon>
        <taxon>Candidatus Entotheonellales</taxon>
        <taxon>Candidatus Entotheonellaceae</taxon>
        <taxon>Candidatus Entotheonella</taxon>
    </lineage>
</organism>
<accession>W4MBJ1</accession>
<dbReference type="AlphaFoldDB" id="W4MBJ1"/>
<proteinExistence type="predicted"/>
<dbReference type="Proteomes" id="UP000019140">
    <property type="component" value="Unassembled WGS sequence"/>
</dbReference>
<evidence type="ECO:0000313" key="2">
    <source>
        <dbReference type="Proteomes" id="UP000019140"/>
    </source>
</evidence>
<comment type="caution">
    <text evidence="1">The sequence shown here is derived from an EMBL/GenBank/DDBJ whole genome shotgun (WGS) entry which is preliminary data.</text>
</comment>
<protein>
    <submittedName>
        <fullName evidence="1">Uncharacterized protein</fullName>
    </submittedName>
</protein>
<reference evidence="1 2" key="1">
    <citation type="journal article" date="2014" name="Nature">
        <title>An environmental bacterial taxon with a large and distinct metabolic repertoire.</title>
        <authorList>
            <person name="Wilson M.C."/>
            <person name="Mori T."/>
            <person name="Ruckert C."/>
            <person name="Uria A.R."/>
            <person name="Helf M.J."/>
            <person name="Takada K."/>
            <person name="Gernert C."/>
            <person name="Steffens U.A."/>
            <person name="Heycke N."/>
            <person name="Schmitt S."/>
            <person name="Rinke C."/>
            <person name="Helfrich E.J."/>
            <person name="Brachmann A.O."/>
            <person name="Gurgui C."/>
            <person name="Wakimoto T."/>
            <person name="Kracht M."/>
            <person name="Crusemann M."/>
            <person name="Hentschel U."/>
            <person name="Abe I."/>
            <person name="Matsunaga S."/>
            <person name="Kalinowski J."/>
            <person name="Takeyama H."/>
            <person name="Piel J."/>
        </authorList>
    </citation>
    <scope>NUCLEOTIDE SEQUENCE [LARGE SCALE GENOMIC DNA]</scope>
    <source>
        <strain evidence="2">TSY2</strain>
    </source>
</reference>
<evidence type="ECO:0000313" key="1">
    <source>
        <dbReference type="EMBL" id="ETX07719.1"/>
    </source>
</evidence>
<sequence length="127" mass="13990">MEYSKCGSLVCLLACLSARLYVQKARFILPHETKFEAQTTPLLVGVRQNSQSRCGTLFFRPEMLSAKRFTGMARLDHQVVVVAHQTIGIADPPQACTHLLENIREKLPVAITEVNIGAGVAPRGQMV</sequence>
<dbReference type="EMBL" id="AZHX01000390">
    <property type="protein sequence ID" value="ETX07719.1"/>
    <property type="molecule type" value="Genomic_DNA"/>
</dbReference>
<keyword evidence="2" id="KW-1185">Reference proteome</keyword>
<name>W4MBJ1_9BACT</name>
<dbReference type="HOGENOM" id="CLU_1966540_0_0_7"/>